<gene>
    <name evidence="1" type="ORF">ACOC_LOCUS7269</name>
</gene>
<protein>
    <submittedName>
        <fullName evidence="1 3">Uncharacterized protein</fullName>
    </submittedName>
</protein>
<reference evidence="1 2" key="2">
    <citation type="submission" date="2018-11" db="EMBL/GenBank/DDBJ databases">
        <authorList>
            <consortium name="Pathogen Informatics"/>
        </authorList>
    </citation>
    <scope>NUCLEOTIDE SEQUENCE [LARGE SCALE GENOMIC DNA]</scope>
    <source>
        <strain evidence="1 2">Costa Rica</strain>
    </source>
</reference>
<dbReference type="WBParaSite" id="ACOC_0000726801-mRNA-1">
    <property type="protein sequence ID" value="ACOC_0000726801-mRNA-1"/>
    <property type="gene ID" value="ACOC_0000726801"/>
</dbReference>
<reference evidence="3" key="1">
    <citation type="submission" date="2017-02" db="UniProtKB">
        <authorList>
            <consortium name="WormBaseParasite"/>
        </authorList>
    </citation>
    <scope>IDENTIFICATION</scope>
</reference>
<evidence type="ECO:0000313" key="1">
    <source>
        <dbReference type="EMBL" id="VDM58854.1"/>
    </source>
</evidence>
<dbReference type="OrthoDB" id="5843041at2759"/>
<sequence>MPIWASQINPVEEQNEEPGRCGGEVVVNKHFNGTIIANCLQLHDGDQFTEGSAICNRSQYRTSCACTTKNHCNSPTSPIADFRFVDEPILEGYQLTPLISMGGESLGGQYQFFEWLRYFARRRTAIWKSTDVRHLLSPFKNDSSVNSCTTGDDS</sequence>
<evidence type="ECO:0000313" key="3">
    <source>
        <dbReference type="WBParaSite" id="ACOC_0000726801-mRNA-1"/>
    </source>
</evidence>
<keyword evidence="2" id="KW-1185">Reference proteome</keyword>
<dbReference type="AlphaFoldDB" id="A0A0R3PPU3"/>
<dbReference type="EMBL" id="UYYA01004022">
    <property type="protein sequence ID" value="VDM58854.1"/>
    <property type="molecule type" value="Genomic_DNA"/>
</dbReference>
<evidence type="ECO:0000313" key="2">
    <source>
        <dbReference type="Proteomes" id="UP000267027"/>
    </source>
</evidence>
<accession>A0A0R3PPU3</accession>
<organism evidence="3">
    <name type="scientific">Angiostrongylus costaricensis</name>
    <name type="common">Nematode worm</name>
    <dbReference type="NCBI Taxonomy" id="334426"/>
    <lineage>
        <taxon>Eukaryota</taxon>
        <taxon>Metazoa</taxon>
        <taxon>Ecdysozoa</taxon>
        <taxon>Nematoda</taxon>
        <taxon>Chromadorea</taxon>
        <taxon>Rhabditida</taxon>
        <taxon>Rhabditina</taxon>
        <taxon>Rhabditomorpha</taxon>
        <taxon>Strongyloidea</taxon>
        <taxon>Metastrongylidae</taxon>
        <taxon>Angiostrongylus</taxon>
    </lineage>
</organism>
<proteinExistence type="predicted"/>
<dbReference type="Proteomes" id="UP000267027">
    <property type="component" value="Unassembled WGS sequence"/>
</dbReference>
<name>A0A0R3PPU3_ANGCS</name>